<evidence type="ECO:0000256" key="4">
    <source>
        <dbReference type="ARBA" id="ARBA00023136"/>
    </source>
</evidence>
<dbReference type="SUPFAM" id="SSF48452">
    <property type="entry name" value="TPR-like"/>
    <property type="match status" value="1"/>
</dbReference>
<evidence type="ECO:0000256" key="1">
    <source>
        <dbReference type="ARBA" id="ARBA00004442"/>
    </source>
</evidence>
<accession>A0ABZ2YZS8</accession>
<evidence type="ECO:0000256" key="2">
    <source>
        <dbReference type="ARBA" id="ARBA00006275"/>
    </source>
</evidence>
<keyword evidence="3" id="KW-0732">Signal</keyword>
<dbReference type="Pfam" id="PF07980">
    <property type="entry name" value="SusD_RagB"/>
    <property type="match status" value="1"/>
</dbReference>
<evidence type="ECO:0000256" key="3">
    <source>
        <dbReference type="ARBA" id="ARBA00022729"/>
    </source>
</evidence>
<evidence type="ECO:0000256" key="5">
    <source>
        <dbReference type="ARBA" id="ARBA00023237"/>
    </source>
</evidence>
<dbReference type="Pfam" id="PF14322">
    <property type="entry name" value="SusD-like_3"/>
    <property type="match status" value="1"/>
</dbReference>
<evidence type="ECO:0000313" key="8">
    <source>
        <dbReference type="EMBL" id="WZN45519.1"/>
    </source>
</evidence>
<organism evidence="8 9">
    <name type="scientific">Chitinophaga caseinilytica</name>
    <dbReference type="NCBI Taxonomy" id="2267521"/>
    <lineage>
        <taxon>Bacteria</taxon>
        <taxon>Pseudomonadati</taxon>
        <taxon>Bacteroidota</taxon>
        <taxon>Chitinophagia</taxon>
        <taxon>Chitinophagales</taxon>
        <taxon>Chitinophagaceae</taxon>
        <taxon>Chitinophaga</taxon>
    </lineage>
</organism>
<dbReference type="Proteomes" id="UP001449657">
    <property type="component" value="Chromosome"/>
</dbReference>
<protein>
    <submittedName>
        <fullName evidence="8">RagB/SusD family nutrient uptake outer membrane protein</fullName>
    </submittedName>
</protein>
<evidence type="ECO:0000259" key="7">
    <source>
        <dbReference type="Pfam" id="PF14322"/>
    </source>
</evidence>
<dbReference type="RefSeq" id="WP_341840271.1">
    <property type="nucleotide sequence ID" value="NZ_CP149792.1"/>
</dbReference>
<dbReference type="Gene3D" id="1.25.40.390">
    <property type="match status" value="1"/>
</dbReference>
<dbReference type="InterPro" id="IPR012944">
    <property type="entry name" value="SusD_RagB_dom"/>
</dbReference>
<dbReference type="PROSITE" id="PS51257">
    <property type="entry name" value="PROKAR_LIPOPROTEIN"/>
    <property type="match status" value="1"/>
</dbReference>
<proteinExistence type="inferred from homology"/>
<comment type="subcellular location">
    <subcellularLocation>
        <location evidence="1">Cell outer membrane</location>
    </subcellularLocation>
</comment>
<gene>
    <name evidence="8" type="ORF">WJU22_21710</name>
</gene>
<comment type="similarity">
    <text evidence="2">Belongs to the SusD family.</text>
</comment>
<evidence type="ECO:0000313" key="9">
    <source>
        <dbReference type="Proteomes" id="UP001449657"/>
    </source>
</evidence>
<dbReference type="InterPro" id="IPR033985">
    <property type="entry name" value="SusD-like_N"/>
</dbReference>
<dbReference type="EMBL" id="CP150096">
    <property type="protein sequence ID" value="WZN45519.1"/>
    <property type="molecule type" value="Genomic_DNA"/>
</dbReference>
<evidence type="ECO:0000259" key="6">
    <source>
        <dbReference type="Pfam" id="PF07980"/>
    </source>
</evidence>
<keyword evidence="9" id="KW-1185">Reference proteome</keyword>
<dbReference type="InterPro" id="IPR011990">
    <property type="entry name" value="TPR-like_helical_dom_sf"/>
</dbReference>
<name>A0ABZ2YZS8_9BACT</name>
<dbReference type="Gene3D" id="2.20.20.130">
    <property type="match status" value="1"/>
</dbReference>
<reference evidence="8 9" key="1">
    <citation type="submission" date="2024-03" db="EMBL/GenBank/DDBJ databases">
        <title>Chitinophaga caseinilytica sp. nov., a casein hydrolysing bacterium isolated from forest soil.</title>
        <authorList>
            <person name="Lee D.S."/>
            <person name="Han D.M."/>
            <person name="Baek J.H."/>
            <person name="Choi D.G."/>
            <person name="Jeon J.H."/>
            <person name="Jeon C.O."/>
        </authorList>
    </citation>
    <scope>NUCLEOTIDE SEQUENCE [LARGE SCALE GENOMIC DNA]</scope>
    <source>
        <strain evidence="8 9">KACC 19118</strain>
    </source>
</reference>
<keyword evidence="5" id="KW-0998">Cell outer membrane</keyword>
<sequence length="471" mass="53007">MYPRYFKQLIIFALFAVMAAGCKKWLDVSPKTQIRQRELFENEQGFLDALTGVYLKLGSSNLYGQQMTYGLLDVMAQCYNITFAGSDNASNTFRQAGVYNYADDRVKTRIAAIWSETYACIANLDNVLVQIDEKKKQFTLDNFDRVKGQALALRAYLHFDLLRLFGTAPIVDGAKPSIPYVTTFGVGVYPLLPVNDVIANCLKDLAEAEQLLGGNKEVNILYSEDPTSNYMNYWAVKGLEARIHLYAGDKPKALAAAQEVIGNQKLFPFVEPSRASATINRDRLYASEHLFTLQVYKLKDYAEAYTKSSSGLPLLSTTTSKTRALFETTSGGSSDIRFNYSFVQIGSGYATSKYWQEATNTYLKNIVPMVRLSEMYYIAAECAATTEEGVGYLNTVRHNRGLTLLNANITADKLKAEILKEYKKECYGEGQLFYYFKRINNPLIDGSSKDATRVYVLPLPEDEVEFGKRFE</sequence>
<feature type="domain" description="RagB/SusD" evidence="6">
    <location>
        <begin position="319"/>
        <end position="441"/>
    </location>
</feature>
<dbReference type="Gene3D" id="1.25.40.900">
    <property type="match status" value="1"/>
</dbReference>
<keyword evidence="4" id="KW-0472">Membrane</keyword>
<feature type="domain" description="SusD-like N-terminal" evidence="7">
    <location>
        <begin position="24"/>
        <end position="219"/>
    </location>
</feature>